<dbReference type="AlphaFoldDB" id="A0A653CM80"/>
<dbReference type="EMBL" id="CAACVG010008226">
    <property type="protein sequence ID" value="VEN49010.1"/>
    <property type="molecule type" value="Genomic_DNA"/>
</dbReference>
<protein>
    <submittedName>
        <fullName evidence="1">Uncharacterized protein</fullName>
    </submittedName>
</protein>
<evidence type="ECO:0000313" key="2">
    <source>
        <dbReference type="Proteomes" id="UP000410492"/>
    </source>
</evidence>
<reference evidence="1 2" key="1">
    <citation type="submission" date="2019-01" db="EMBL/GenBank/DDBJ databases">
        <authorList>
            <person name="Sayadi A."/>
        </authorList>
    </citation>
    <scope>NUCLEOTIDE SEQUENCE [LARGE SCALE GENOMIC DNA]</scope>
</reference>
<dbReference type="Proteomes" id="UP000410492">
    <property type="component" value="Unassembled WGS sequence"/>
</dbReference>
<keyword evidence="2" id="KW-1185">Reference proteome</keyword>
<accession>A0A653CM80</accession>
<sequence length="66" mass="7585">MGTYLFLFRYYELSVKVFYIALPSTYLAKRGCNVVSNLIEKIGFGYYKFAIDSSSKLSLKISDFCT</sequence>
<evidence type="ECO:0000313" key="1">
    <source>
        <dbReference type="EMBL" id="VEN49010.1"/>
    </source>
</evidence>
<organism evidence="1 2">
    <name type="scientific">Callosobruchus maculatus</name>
    <name type="common">Southern cowpea weevil</name>
    <name type="synonym">Pulse bruchid</name>
    <dbReference type="NCBI Taxonomy" id="64391"/>
    <lineage>
        <taxon>Eukaryota</taxon>
        <taxon>Metazoa</taxon>
        <taxon>Ecdysozoa</taxon>
        <taxon>Arthropoda</taxon>
        <taxon>Hexapoda</taxon>
        <taxon>Insecta</taxon>
        <taxon>Pterygota</taxon>
        <taxon>Neoptera</taxon>
        <taxon>Endopterygota</taxon>
        <taxon>Coleoptera</taxon>
        <taxon>Polyphaga</taxon>
        <taxon>Cucujiformia</taxon>
        <taxon>Chrysomeloidea</taxon>
        <taxon>Chrysomelidae</taxon>
        <taxon>Bruchinae</taxon>
        <taxon>Bruchini</taxon>
        <taxon>Callosobruchus</taxon>
    </lineage>
</organism>
<proteinExistence type="predicted"/>
<gene>
    <name evidence="1" type="ORF">CALMAC_LOCUS10260</name>
</gene>
<name>A0A653CM80_CALMS</name>